<sequence>MDSFWMFLLLYLQVGTNKATAPASKDSPQIPHYRKKSHYLQIVGEYE</sequence>
<dbReference type="STRING" id="655355.SAMN05216283_11763"/>
<dbReference type="EMBL" id="FONW01000017">
    <property type="protein sequence ID" value="SFF83560.1"/>
    <property type="molecule type" value="Genomic_DNA"/>
</dbReference>
<organism evidence="1 2">
    <name type="scientific">Sunxiuqinia elliptica</name>
    <dbReference type="NCBI Taxonomy" id="655355"/>
    <lineage>
        <taxon>Bacteria</taxon>
        <taxon>Pseudomonadati</taxon>
        <taxon>Bacteroidota</taxon>
        <taxon>Bacteroidia</taxon>
        <taxon>Marinilabiliales</taxon>
        <taxon>Prolixibacteraceae</taxon>
        <taxon>Sunxiuqinia</taxon>
    </lineage>
</organism>
<reference evidence="1 2" key="1">
    <citation type="submission" date="2016-10" db="EMBL/GenBank/DDBJ databases">
        <authorList>
            <person name="de Groot N.N."/>
        </authorList>
    </citation>
    <scope>NUCLEOTIDE SEQUENCE [LARGE SCALE GENOMIC DNA]</scope>
    <source>
        <strain evidence="1 2">CGMCC 1.9156</strain>
    </source>
</reference>
<keyword evidence="2" id="KW-1185">Reference proteome</keyword>
<proteinExistence type="predicted"/>
<dbReference type="AlphaFoldDB" id="A0A1I2LYB3"/>
<accession>A0A1I2LYB3</accession>
<evidence type="ECO:0000313" key="2">
    <source>
        <dbReference type="Proteomes" id="UP000198964"/>
    </source>
</evidence>
<protein>
    <submittedName>
        <fullName evidence="1">Uncharacterized protein</fullName>
    </submittedName>
</protein>
<evidence type="ECO:0000313" key="1">
    <source>
        <dbReference type="EMBL" id="SFF83560.1"/>
    </source>
</evidence>
<name>A0A1I2LYB3_9BACT</name>
<dbReference type="Proteomes" id="UP000198964">
    <property type="component" value="Unassembled WGS sequence"/>
</dbReference>
<gene>
    <name evidence="1" type="ORF">SAMN05216283_11763</name>
</gene>